<dbReference type="OrthoDB" id="9815497at2"/>
<name>G4QE32_GLANF</name>
<sequence length="356" mass="39153">MANHTQQLLNTWYEQRKDVDWVLATIIATEGSSYRKPGAMMMINSLGQYHGLLSGGCLESDIMRQSRQCWMTGNNRIIQYDMREEEDIAWQLGIGCGGLVRILLQPINTANNFLQLRELRQLINQNQACKYIQSVNESTPNNEVSKIESNVSFNKNSAPQANNEDIPELSSSDETIFEHIIRPSLKLAIFGGGIDAMPVAQIASNLGWHVSIADPRTGYARKTQFADAKQIIKTDFANASEHTWLSDIDAIVIMTHNVKLDAQALLLAQSSSASYVGMLGPAHRTERVLKEAGISASDSANKHQQTTSGLSKRLANPIGLKLGGELPESIALSILSEIHAFIESADGKSFSNILSQ</sequence>
<dbReference type="Proteomes" id="UP000009282">
    <property type="component" value="Chromosome"/>
</dbReference>
<reference evidence="3 4" key="1">
    <citation type="journal article" date="2011" name="J. Bacteriol.">
        <title>Complete genome sequence of seawater bacterium Glaciecola nitratireducens FR1064T.</title>
        <authorList>
            <person name="Bian F."/>
            <person name="Qin Q.L."/>
            <person name="Xie B.B."/>
            <person name="Shu Y.L."/>
            <person name="Zhang X.Y."/>
            <person name="Yu Y."/>
            <person name="Chen B."/>
            <person name="Chen X.L."/>
            <person name="Zhou B.C."/>
            <person name="Zhang Y.Z."/>
        </authorList>
    </citation>
    <scope>NUCLEOTIDE SEQUENCE [LARGE SCALE GENOMIC DNA]</scope>
    <source>
        <strain evidence="4">JCM 12485 / KCTC 12276 / FR1064</strain>
    </source>
</reference>
<dbReference type="Pfam" id="PF02625">
    <property type="entry name" value="XdhC_CoxI"/>
    <property type="match status" value="1"/>
</dbReference>
<proteinExistence type="predicted"/>
<dbReference type="Gene3D" id="3.40.50.720">
    <property type="entry name" value="NAD(P)-binding Rossmann-like Domain"/>
    <property type="match status" value="1"/>
</dbReference>
<dbReference type="eggNOG" id="COG1975">
    <property type="taxonomic scope" value="Bacteria"/>
</dbReference>
<keyword evidence="4" id="KW-1185">Reference proteome</keyword>
<dbReference type="KEGG" id="gni:GNIT_3212"/>
<evidence type="ECO:0000259" key="2">
    <source>
        <dbReference type="Pfam" id="PF13478"/>
    </source>
</evidence>
<dbReference type="HOGENOM" id="CLU_041115_1_1_6"/>
<evidence type="ECO:0000259" key="1">
    <source>
        <dbReference type="Pfam" id="PF02625"/>
    </source>
</evidence>
<dbReference type="AlphaFoldDB" id="G4QE32"/>
<organism evidence="3 4">
    <name type="scientific">Glaciecola nitratireducens (strain JCM 12485 / KCTC 12276 / FR1064)</name>
    <dbReference type="NCBI Taxonomy" id="1085623"/>
    <lineage>
        <taxon>Bacteria</taxon>
        <taxon>Pseudomonadati</taxon>
        <taxon>Pseudomonadota</taxon>
        <taxon>Gammaproteobacteria</taxon>
        <taxon>Alteromonadales</taxon>
        <taxon>Alteromonadaceae</taxon>
        <taxon>Brumicola</taxon>
    </lineage>
</organism>
<accession>G4QE32</accession>
<evidence type="ECO:0000313" key="4">
    <source>
        <dbReference type="Proteomes" id="UP000009282"/>
    </source>
</evidence>
<gene>
    <name evidence="3" type="ordered locus">GNIT_3212</name>
</gene>
<dbReference type="InterPro" id="IPR027051">
    <property type="entry name" value="XdhC_Rossmann_dom"/>
</dbReference>
<dbReference type="Pfam" id="PF13478">
    <property type="entry name" value="XdhC_C"/>
    <property type="match status" value="1"/>
</dbReference>
<evidence type="ECO:0000313" key="3">
    <source>
        <dbReference type="EMBL" id="AEP31306.1"/>
    </source>
</evidence>
<dbReference type="PANTHER" id="PTHR30388">
    <property type="entry name" value="ALDEHYDE OXIDOREDUCTASE MOLYBDENUM COFACTOR ASSEMBLY PROTEIN"/>
    <property type="match status" value="1"/>
</dbReference>
<dbReference type="InterPro" id="IPR003777">
    <property type="entry name" value="XdhC_CoxI"/>
</dbReference>
<feature type="domain" description="XdhC Rossmann" evidence="2">
    <location>
        <begin position="187"/>
        <end position="338"/>
    </location>
</feature>
<dbReference type="InterPro" id="IPR052698">
    <property type="entry name" value="MoCofactor_Util/Proc"/>
</dbReference>
<feature type="domain" description="XdhC- CoxI" evidence="1">
    <location>
        <begin position="16"/>
        <end position="81"/>
    </location>
</feature>
<dbReference type="STRING" id="1085623.GNIT_3212"/>
<dbReference type="RefSeq" id="WP_014110177.1">
    <property type="nucleotide sequence ID" value="NC_016041.1"/>
</dbReference>
<dbReference type="PANTHER" id="PTHR30388:SF4">
    <property type="entry name" value="MOLYBDENUM COFACTOR INSERTION CHAPERONE PAOD"/>
    <property type="match status" value="1"/>
</dbReference>
<protein>
    <submittedName>
        <fullName evidence="3">Putative xanthine dehydrogenase accessory factor</fullName>
    </submittedName>
</protein>
<dbReference type="EMBL" id="CP003060">
    <property type="protein sequence ID" value="AEP31306.1"/>
    <property type="molecule type" value="Genomic_DNA"/>
</dbReference>